<keyword evidence="8" id="KW-1185">Reference proteome</keyword>
<evidence type="ECO:0008006" key="9">
    <source>
        <dbReference type="Google" id="ProtNLM"/>
    </source>
</evidence>
<dbReference type="InterPro" id="IPR053007">
    <property type="entry name" value="CYP450_monoxygenase_sec-met"/>
</dbReference>
<dbReference type="InterPro" id="IPR002403">
    <property type="entry name" value="Cyt_P450_E_grp-IV"/>
</dbReference>
<dbReference type="InterPro" id="IPR036396">
    <property type="entry name" value="Cyt_P450_sf"/>
</dbReference>
<evidence type="ECO:0000256" key="5">
    <source>
        <dbReference type="PIRSR" id="PIRSR602403-1"/>
    </source>
</evidence>
<evidence type="ECO:0000313" key="7">
    <source>
        <dbReference type="EMBL" id="QDS68903.1"/>
    </source>
</evidence>
<dbReference type="InterPro" id="IPR001128">
    <property type="entry name" value="Cyt_P450"/>
</dbReference>
<evidence type="ECO:0000256" key="4">
    <source>
        <dbReference type="ARBA" id="ARBA00023004"/>
    </source>
</evidence>
<accession>A0A517KZU4</accession>
<protein>
    <recommendedName>
        <fullName evidence="9">Cytochrome P450</fullName>
    </recommendedName>
</protein>
<dbReference type="Pfam" id="PF00067">
    <property type="entry name" value="p450"/>
    <property type="match status" value="1"/>
</dbReference>
<dbReference type="PRINTS" id="PR00465">
    <property type="entry name" value="EP450IV"/>
</dbReference>
<dbReference type="CDD" id="cd11040">
    <property type="entry name" value="CYP7_CYP8-like"/>
    <property type="match status" value="1"/>
</dbReference>
<dbReference type="PANTHER" id="PTHR47582">
    <property type="entry name" value="P450, PUTATIVE (EUROFUNG)-RELATED"/>
    <property type="match status" value="1"/>
</dbReference>
<dbReference type="SUPFAM" id="SSF48264">
    <property type="entry name" value="Cytochrome P450"/>
    <property type="match status" value="1"/>
</dbReference>
<evidence type="ECO:0000256" key="1">
    <source>
        <dbReference type="ARBA" id="ARBA00001971"/>
    </source>
</evidence>
<dbReference type="GO" id="GO:0004497">
    <property type="term" value="F:monooxygenase activity"/>
    <property type="evidence" value="ECO:0007669"/>
    <property type="project" value="InterPro"/>
</dbReference>
<feature type="binding site" description="axial binding residue" evidence="5">
    <location>
        <position position="459"/>
    </location>
    <ligand>
        <name>heme</name>
        <dbReference type="ChEBI" id="CHEBI:30413"/>
    </ligand>
    <ligandPart>
        <name>Fe</name>
        <dbReference type="ChEBI" id="CHEBI:18248"/>
    </ligandPart>
</feature>
<keyword evidence="5" id="KW-0349">Heme</keyword>
<organism evidence="7 8">
    <name type="scientific">Venturia effusa</name>
    <dbReference type="NCBI Taxonomy" id="50376"/>
    <lineage>
        <taxon>Eukaryota</taxon>
        <taxon>Fungi</taxon>
        <taxon>Dikarya</taxon>
        <taxon>Ascomycota</taxon>
        <taxon>Pezizomycotina</taxon>
        <taxon>Dothideomycetes</taxon>
        <taxon>Pleosporomycetidae</taxon>
        <taxon>Venturiales</taxon>
        <taxon>Venturiaceae</taxon>
        <taxon>Venturia</taxon>
    </lineage>
</organism>
<sequence>MYALESPLLVNLTTVTTISLSLISGLILIYLVQRKIIEPHHDSREPPIIRSWVPGLGHVGSLLMRGTKHFTDLCQQHDYPVFTVPLFKSKVYVVSSPALAAQVQRNPKTMVFELVASDSAVRMSGVGTDVKHLLEKGFASKDKAERDECLLNVMHDYLLSSLSPSEALDELGIVQLNEMVHMVGQIDDSSPVDMFVCIRHIVSTTNMLALYGPKHIFTNPELVDCFWNMESNLPRLLATGMPSLIAPKAYADRERLKKAMVEYAEKGYIWEASKFMRGRFQILIDKGFSITGAAAEIELSFMHGIMVNVTPTAFWMLMRLYTNASFLSSVRRELEQSDIVRIDGLKRFISISKLKAQCPSLVSVFRECLRYYTHFLNNRIITEDTFIDNYLFKKGYSLQICGPAMHSDPEIWGSDVDEFDPLRFATSPFGTIKSSTPTEPAKKVHAAALRSFGGGRAHCPGRHFALTEATGFVALVVLGWDLLPADGTELKLLPKEETKLPTGVSRPDGDIKVLFQGRKGLEDVQWSFER</sequence>
<proteinExistence type="inferred from homology"/>
<reference evidence="7 8" key="1">
    <citation type="submission" date="2019-07" db="EMBL/GenBank/DDBJ databases">
        <title>Finished genome of Venturia effusa.</title>
        <authorList>
            <person name="Young C.A."/>
            <person name="Cox M.P."/>
            <person name="Ganley A.R.D."/>
            <person name="David W.J."/>
        </authorList>
    </citation>
    <scope>NUCLEOTIDE SEQUENCE [LARGE SCALE GENOMIC DNA]</scope>
    <source>
        <strain evidence="8">albino</strain>
    </source>
</reference>
<comment type="similarity">
    <text evidence="2">Belongs to the cytochrome P450 family.</text>
</comment>
<feature type="transmembrane region" description="Helical" evidence="6">
    <location>
        <begin position="12"/>
        <end position="32"/>
    </location>
</feature>
<keyword evidence="4 5" id="KW-0408">Iron</keyword>
<dbReference type="Gene3D" id="1.10.630.10">
    <property type="entry name" value="Cytochrome P450"/>
    <property type="match status" value="1"/>
</dbReference>
<dbReference type="GO" id="GO:0005506">
    <property type="term" value="F:iron ion binding"/>
    <property type="evidence" value="ECO:0007669"/>
    <property type="project" value="InterPro"/>
</dbReference>
<keyword evidence="6" id="KW-1133">Transmembrane helix</keyword>
<dbReference type="PANTHER" id="PTHR47582:SF1">
    <property type="entry name" value="P450, PUTATIVE (EUROFUNG)-RELATED"/>
    <property type="match status" value="1"/>
</dbReference>
<dbReference type="STRING" id="50376.A0A517KZU4"/>
<keyword evidence="6" id="KW-0812">Transmembrane</keyword>
<name>A0A517KZU4_9PEZI</name>
<evidence type="ECO:0000313" key="8">
    <source>
        <dbReference type="Proteomes" id="UP000316270"/>
    </source>
</evidence>
<evidence type="ECO:0000256" key="2">
    <source>
        <dbReference type="ARBA" id="ARBA00010617"/>
    </source>
</evidence>
<evidence type="ECO:0000256" key="3">
    <source>
        <dbReference type="ARBA" id="ARBA00022723"/>
    </source>
</evidence>
<dbReference type="GO" id="GO:0020037">
    <property type="term" value="F:heme binding"/>
    <property type="evidence" value="ECO:0007669"/>
    <property type="project" value="InterPro"/>
</dbReference>
<dbReference type="OrthoDB" id="3366823at2759"/>
<keyword evidence="3 5" id="KW-0479">Metal-binding</keyword>
<evidence type="ECO:0000256" key="6">
    <source>
        <dbReference type="SAM" id="Phobius"/>
    </source>
</evidence>
<comment type="cofactor">
    <cofactor evidence="1 5">
        <name>heme</name>
        <dbReference type="ChEBI" id="CHEBI:30413"/>
    </cofactor>
</comment>
<keyword evidence="6" id="KW-0472">Membrane</keyword>
<dbReference type="AlphaFoldDB" id="A0A517KZU4"/>
<gene>
    <name evidence="7" type="ORF">FKW77_007965</name>
</gene>
<dbReference type="Proteomes" id="UP000316270">
    <property type="component" value="Chromosome 2"/>
</dbReference>
<dbReference type="GO" id="GO:0016705">
    <property type="term" value="F:oxidoreductase activity, acting on paired donors, with incorporation or reduction of molecular oxygen"/>
    <property type="evidence" value="ECO:0007669"/>
    <property type="project" value="InterPro"/>
</dbReference>
<dbReference type="EMBL" id="CP042186">
    <property type="protein sequence ID" value="QDS68903.1"/>
    <property type="molecule type" value="Genomic_DNA"/>
</dbReference>